<dbReference type="Proteomes" id="UP000263833">
    <property type="component" value="Unassembled WGS sequence"/>
</dbReference>
<accession>A0A371BF29</accession>
<keyword evidence="3" id="KW-1185">Reference proteome</keyword>
<comment type="caution">
    <text evidence="2">The sequence shown here is derived from an EMBL/GenBank/DDBJ whole genome shotgun (WGS) entry which is preliminary data.</text>
</comment>
<gene>
    <name evidence="2" type="ORF">DXH95_00550</name>
</gene>
<reference evidence="3" key="1">
    <citation type="submission" date="2018-08" db="EMBL/GenBank/DDBJ databases">
        <authorList>
            <person name="Kim S.-J."/>
            <person name="Jung G.-Y."/>
        </authorList>
    </citation>
    <scope>NUCLEOTIDE SEQUENCE [LARGE SCALE GENOMIC DNA]</scope>
    <source>
        <strain evidence="3">GY_G</strain>
    </source>
</reference>
<dbReference type="Pfam" id="PF20240">
    <property type="entry name" value="DUF6597"/>
    <property type="match status" value="1"/>
</dbReference>
<evidence type="ECO:0000259" key="1">
    <source>
        <dbReference type="PROSITE" id="PS01124"/>
    </source>
</evidence>
<name>A0A371BF29_9SPHN</name>
<dbReference type="OrthoDB" id="323290at2"/>
<sequence>MSTASGYVTPSQIEVAQFVPPPELAPFVTQFYHFRCNQRRVRDAQPAALGHIVFYLQGKGTLRFDDGQTYWNDPVSLFGPGMAHAEFDIEGPFEDFGLAMSPLGFVALTGKPAHSFADRMVGADELFGDGITQMAFRFRVARKAGSISVREMVEQTTAFLLPFIRKVPADHIELIQTVSQWISSEFDPDVEAVFAKIDRSRSTATRLIRHYFGASPKQLMRKYRALRAATVLVDPDATPEMRARVESLFYDQPHMIREIRHFTGRTPGALDSDDTRILRVWLSKDNFRQLEAYPG</sequence>
<evidence type="ECO:0000313" key="2">
    <source>
        <dbReference type="EMBL" id="RDV05981.1"/>
    </source>
</evidence>
<dbReference type="InterPro" id="IPR018060">
    <property type="entry name" value="HTH_AraC"/>
</dbReference>
<dbReference type="InterPro" id="IPR046532">
    <property type="entry name" value="DUF6597"/>
</dbReference>
<proteinExistence type="predicted"/>
<protein>
    <submittedName>
        <fullName evidence="2">AraC family transcriptional regulator</fullName>
    </submittedName>
</protein>
<dbReference type="AlphaFoldDB" id="A0A371BF29"/>
<evidence type="ECO:0000313" key="3">
    <source>
        <dbReference type="Proteomes" id="UP000263833"/>
    </source>
</evidence>
<dbReference type="RefSeq" id="WP_115547542.1">
    <property type="nucleotide sequence ID" value="NZ_QRGP01000001.1"/>
</dbReference>
<dbReference type="SMART" id="SM00342">
    <property type="entry name" value="HTH_ARAC"/>
    <property type="match status" value="1"/>
</dbReference>
<organism evidence="2 3">
    <name type="scientific">Sphingorhabdus pulchriflava</name>
    <dbReference type="NCBI Taxonomy" id="2292257"/>
    <lineage>
        <taxon>Bacteria</taxon>
        <taxon>Pseudomonadati</taxon>
        <taxon>Pseudomonadota</taxon>
        <taxon>Alphaproteobacteria</taxon>
        <taxon>Sphingomonadales</taxon>
        <taxon>Sphingomonadaceae</taxon>
        <taxon>Sphingorhabdus</taxon>
    </lineage>
</organism>
<dbReference type="EMBL" id="QRGP01000001">
    <property type="protein sequence ID" value="RDV05981.1"/>
    <property type="molecule type" value="Genomic_DNA"/>
</dbReference>
<dbReference type="PROSITE" id="PS01124">
    <property type="entry name" value="HTH_ARAC_FAMILY_2"/>
    <property type="match status" value="1"/>
</dbReference>
<dbReference type="GO" id="GO:0003700">
    <property type="term" value="F:DNA-binding transcription factor activity"/>
    <property type="evidence" value="ECO:0007669"/>
    <property type="project" value="InterPro"/>
</dbReference>
<dbReference type="GO" id="GO:0043565">
    <property type="term" value="F:sequence-specific DNA binding"/>
    <property type="evidence" value="ECO:0007669"/>
    <property type="project" value="InterPro"/>
</dbReference>
<dbReference type="Gene3D" id="1.10.10.60">
    <property type="entry name" value="Homeodomain-like"/>
    <property type="match status" value="1"/>
</dbReference>
<feature type="domain" description="HTH araC/xylS-type" evidence="1">
    <location>
        <begin position="172"/>
        <end position="273"/>
    </location>
</feature>
<dbReference type="Pfam" id="PF12833">
    <property type="entry name" value="HTH_18"/>
    <property type="match status" value="1"/>
</dbReference>